<dbReference type="EMBL" id="NCKV01001600">
    <property type="protein sequence ID" value="RWS28085.1"/>
    <property type="molecule type" value="Genomic_DNA"/>
</dbReference>
<evidence type="ECO:0000256" key="3">
    <source>
        <dbReference type="ARBA" id="ARBA00022670"/>
    </source>
</evidence>
<dbReference type="PROSITE" id="PS51885">
    <property type="entry name" value="NEPRILYSIN"/>
    <property type="match status" value="1"/>
</dbReference>
<feature type="domain" description="Peptidase M13 C-terminal" evidence="9">
    <location>
        <begin position="499"/>
        <end position="706"/>
    </location>
</feature>
<dbReference type="VEuPathDB" id="VectorBase:LDEU003956"/>
<keyword evidence="6" id="KW-0862">Zinc</keyword>
<dbReference type="Pfam" id="PF01431">
    <property type="entry name" value="Peptidase_M13"/>
    <property type="match status" value="1"/>
</dbReference>
<evidence type="ECO:0000259" key="9">
    <source>
        <dbReference type="Pfam" id="PF01431"/>
    </source>
</evidence>
<keyword evidence="8" id="KW-0812">Transmembrane</keyword>
<name>A0A443SKS4_9ACAR</name>
<dbReference type="GO" id="GO:0046872">
    <property type="term" value="F:metal ion binding"/>
    <property type="evidence" value="ECO:0007669"/>
    <property type="project" value="UniProtKB-KW"/>
</dbReference>
<gene>
    <name evidence="11" type="ORF">B4U80_05272</name>
</gene>
<dbReference type="InterPro" id="IPR000718">
    <property type="entry name" value="Peptidase_M13"/>
</dbReference>
<keyword evidence="3" id="KW-0645">Protease</keyword>
<organism evidence="11 12">
    <name type="scientific">Leptotrombidium deliense</name>
    <dbReference type="NCBI Taxonomy" id="299467"/>
    <lineage>
        <taxon>Eukaryota</taxon>
        <taxon>Metazoa</taxon>
        <taxon>Ecdysozoa</taxon>
        <taxon>Arthropoda</taxon>
        <taxon>Chelicerata</taxon>
        <taxon>Arachnida</taxon>
        <taxon>Acari</taxon>
        <taxon>Acariformes</taxon>
        <taxon>Trombidiformes</taxon>
        <taxon>Prostigmata</taxon>
        <taxon>Anystina</taxon>
        <taxon>Parasitengona</taxon>
        <taxon>Trombiculoidea</taxon>
        <taxon>Trombiculidae</taxon>
        <taxon>Leptotrombidium</taxon>
    </lineage>
</organism>
<keyword evidence="7" id="KW-0482">Metalloprotease</keyword>
<keyword evidence="5" id="KW-0378">Hydrolase</keyword>
<dbReference type="OrthoDB" id="6483425at2759"/>
<dbReference type="Gene3D" id="3.40.390.10">
    <property type="entry name" value="Collagenase (Catalytic Domain)"/>
    <property type="match status" value="2"/>
</dbReference>
<dbReference type="Pfam" id="PF05649">
    <property type="entry name" value="Peptidase_M13_N"/>
    <property type="match status" value="1"/>
</dbReference>
<dbReference type="GO" id="GO:0004222">
    <property type="term" value="F:metalloendopeptidase activity"/>
    <property type="evidence" value="ECO:0007669"/>
    <property type="project" value="InterPro"/>
</dbReference>
<dbReference type="GO" id="GO:0005886">
    <property type="term" value="C:plasma membrane"/>
    <property type="evidence" value="ECO:0007669"/>
    <property type="project" value="TreeGrafter"/>
</dbReference>
<dbReference type="InterPro" id="IPR024079">
    <property type="entry name" value="MetalloPept_cat_dom_sf"/>
</dbReference>
<dbReference type="CDD" id="cd08662">
    <property type="entry name" value="M13"/>
    <property type="match status" value="1"/>
</dbReference>
<evidence type="ECO:0000313" key="11">
    <source>
        <dbReference type="EMBL" id="RWS28085.1"/>
    </source>
</evidence>
<dbReference type="InterPro" id="IPR018497">
    <property type="entry name" value="Peptidase_M13_C"/>
</dbReference>
<protein>
    <recommendedName>
        <fullName evidence="13">Endothelin-converting enzyme 1-like protein</fullName>
    </recommendedName>
</protein>
<comment type="caution">
    <text evidence="11">The sequence shown here is derived from an EMBL/GenBank/DDBJ whole genome shotgun (WGS) entry which is preliminary data.</text>
</comment>
<keyword evidence="12" id="KW-1185">Reference proteome</keyword>
<evidence type="ECO:0000256" key="8">
    <source>
        <dbReference type="SAM" id="Phobius"/>
    </source>
</evidence>
<dbReference type="GO" id="GO:0016485">
    <property type="term" value="P:protein processing"/>
    <property type="evidence" value="ECO:0007669"/>
    <property type="project" value="TreeGrafter"/>
</dbReference>
<keyword evidence="4" id="KW-0479">Metal-binding</keyword>
<evidence type="ECO:0000259" key="10">
    <source>
        <dbReference type="Pfam" id="PF05649"/>
    </source>
</evidence>
<dbReference type="SUPFAM" id="SSF55486">
    <property type="entry name" value="Metalloproteases ('zincins'), catalytic domain"/>
    <property type="match status" value="1"/>
</dbReference>
<evidence type="ECO:0000256" key="5">
    <source>
        <dbReference type="ARBA" id="ARBA00022801"/>
    </source>
</evidence>
<feature type="transmembrane region" description="Helical" evidence="8">
    <location>
        <begin position="36"/>
        <end position="62"/>
    </location>
</feature>
<evidence type="ECO:0000256" key="4">
    <source>
        <dbReference type="ARBA" id="ARBA00022723"/>
    </source>
</evidence>
<sequence length="709" mass="81847">MSADVESRETDGFTNNATKKDKHVSKSYDDLRNKNALFRIGIVVLIFIIIALLIITIVLAVVRFEGSNRKDDKYSNDPGTCYTEKCIETAKYLYDNMDLSVDPCEDFYNYTCNGWKIHNPRPAGETQWGVNTLVQNRLNDQILNKAPLSLQKARKFFQACTNTDFRDEYGLEQLRKFLKKAGGFPAITKDWSDVNFDWQNAFVYCDTHISVVKLFFSYKVDRQLEEDKTQFIELAAPDSFLVGSELINNETAIEDRLKVEKEFRQKFKQKLNNLNSPVSNELIERDLKALIDFDKQLATIVHESQEEDGSEPVVLTIEEMENEYKNVDWMKIFGEVFSTVKINITKSEKVYNKNPTFFKKIGQLLKDTPKRALANYIGYSIVSGFGSKAIYNWDEDDEANIDKEKLKKSCSAETEKFFRVAINYWYMKTELGEESMRQLKGFMKTIRAALTLTINTNKWMEEKTKQQAQLKMSKWAKHDELLKLRETSNREIAVPSEVNAYYSPYDNKIQILIGFLSPPNFYPGAPLAVNVPAIGSTIGHEVTHGFDDTGSQFDSKGVKHNWWDKRTERNYQDRVDCFVKQYSEFKDPRMLKYPIDGNNTIGENIADNGAIHQAFTAYKIYAALKHPENDLKLPNKMSQFTKDQLFFISYANTYCNDHSKLMMAFQALDVHSPDIARVIVPLQNSEQFAKAFQCKVGSRMNPRNKCILW</sequence>
<proteinExistence type="inferred from homology"/>
<dbReference type="InterPro" id="IPR008753">
    <property type="entry name" value="Peptidase_M13_N"/>
</dbReference>
<keyword evidence="8" id="KW-0472">Membrane</keyword>
<keyword evidence="8" id="KW-1133">Transmembrane helix</keyword>
<evidence type="ECO:0000313" key="12">
    <source>
        <dbReference type="Proteomes" id="UP000288716"/>
    </source>
</evidence>
<accession>A0A443SKS4</accession>
<evidence type="ECO:0000256" key="2">
    <source>
        <dbReference type="ARBA" id="ARBA00007357"/>
    </source>
</evidence>
<evidence type="ECO:0000256" key="1">
    <source>
        <dbReference type="ARBA" id="ARBA00001947"/>
    </source>
</evidence>
<dbReference type="PRINTS" id="PR00786">
    <property type="entry name" value="NEPRILYSIN"/>
</dbReference>
<dbReference type="STRING" id="299467.A0A443SKS4"/>
<reference evidence="11 12" key="1">
    <citation type="journal article" date="2018" name="Gigascience">
        <title>Genomes of trombidid mites reveal novel predicted allergens and laterally-transferred genes associated with secondary metabolism.</title>
        <authorList>
            <person name="Dong X."/>
            <person name="Chaisiri K."/>
            <person name="Xia D."/>
            <person name="Armstrong S.D."/>
            <person name="Fang Y."/>
            <person name="Donnelly M.J."/>
            <person name="Kadowaki T."/>
            <person name="McGarry J.W."/>
            <person name="Darby A.C."/>
            <person name="Makepeace B.L."/>
        </authorList>
    </citation>
    <scope>NUCLEOTIDE SEQUENCE [LARGE SCALE GENOMIC DNA]</scope>
    <source>
        <strain evidence="11">UoL-UT</strain>
    </source>
</reference>
<comment type="similarity">
    <text evidence="2">Belongs to the peptidase M13 family.</text>
</comment>
<dbReference type="PANTHER" id="PTHR11733">
    <property type="entry name" value="ZINC METALLOPROTEASE FAMILY M13 NEPRILYSIN-RELATED"/>
    <property type="match status" value="1"/>
</dbReference>
<evidence type="ECO:0000256" key="7">
    <source>
        <dbReference type="ARBA" id="ARBA00023049"/>
    </source>
</evidence>
<evidence type="ECO:0000256" key="6">
    <source>
        <dbReference type="ARBA" id="ARBA00022833"/>
    </source>
</evidence>
<dbReference type="AlphaFoldDB" id="A0A443SKS4"/>
<dbReference type="Proteomes" id="UP000288716">
    <property type="component" value="Unassembled WGS sequence"/>
</dbReference>
<dbReference type="PANTHER" id="PTHR11733:SF237">
    <property type="entry name" value="NEPRILYSIN-LIKE 4"/>
    <property type="match status" value="1"/>
</dbReference>
<feature type="domain" description="Peptidase M13 N-terminal" evidence="10">
    <location>
        <begin position="103"/>
        <end position="474"/>
    </location>
</feature>
<evidence type="ECO:0008006" key="13">
    <source>
        <dbReference type="Google" id="ProtNLM"/>
    </source>
</evidence>
<comment type="cofactor">
    <cofactor evidence="1">
        <name>Zn(2+)</name>
        <dbReference type="ChEBI" id="CHEBI:29105"/>
    </cofactor>
</comment>